<comment type="caution">
    <text evidence="4">The sequence shown here is derived from an EMBL/GenBank/DDBJ whole genome shotgun (WGS) entry which is preliminary data.</text>
</comment>
<evidence type="ECO:0000259" key="3">
    <source>
        <dbReference type="PROSITE" id="PS51099"/>
    </source>
</evidence>
<dbReference type="InterPro" id="IPR036095">
    <property type="entry name" value="PTS_EIIB-like_sf"/>
</dbReference>
<name>A0A2S4JI28_9SPIO</name>
<protein>
    <submittedName>
        <fullName evidence="4">PTS galactitol transporter subunit IIB</fullName>
    </submittedName>
</protein>
<dbReference type="InterPro" id="IPR013011">
    <property type="entry name" value="PTS_EIIB_2"/>
</dbReference>
<dbReference type="InterPro" id="IPR003501">
    <property type="entry name" value="PTS_EIIB_2/3"/>
</dbReference>
<organism evidence="4 5">
    <name type="scientific">Alkalispirochaeta sphaeroplastigenens</name>
    <dbReference type="NCBI Taxonomy" id="1187066"/>
    <lineage>
        <taxon>Bacteria</taxon>
        <taxon>Pseudomonadati</taxon>
        <taxon>Spirochaetota</taxon>
        <taxon>Spirochaetia</taxon>
        <taxon>Spirochaetales</taxon>
        <taxon>Spirochaetaceae</taxon>
        <taxon>Alkalispirochaeta</taxon>
    </lineage>
</organism>
<dbReference type="AlphaFoldDB" id="A0A2S4JI28"/>
<keyword evidence="2" id="KW-0598">Phosphotransferase system</keyword>
<evidence type="ECO:0000256" key="1">
    <source>
        <dbReference type="ARBA" id="ARBA00022679"/>
    </source>
</evidence>
<dbReference type="EMBL" id="LPWH01000111">
    <property type="protein sequence ID" value="POQ99080.1"/>
    <property type="molecule type" value="Genomic_DNA"/>
</dbReference>
<proteinExistence type="predicted"/>
<evidence type="ECO:0000313" key="4">
    <source>
        <dbReference type="EMBL" id="POQ99080.1"/>
    </source>
</evidence>
<dbReference type="RefSeq" id="WP_103680716.1">
    <property type="nucleotide sequence ID" value="NZ_LPWH01000111.1"/>
</dbReference>
<sequence>MVRKKKILVACGTAIATSTVVARKIEEELGKRNIPVETSQCKAVEVPERVQGHDLVVTTTFVSGTGDVPVIHSVSFLTGVGLERDLEKIVGYLISD</sequence>
<dbReference type="GO" id="GO:0009401">
    <property type="term" value="P:phosphoenolpyruvate-dependent sugar phosphotransferase system"/>
    <property type="evidence" value="ECO:0007669"/>
    <property type="project" value="UniProtKB-KW"/>
</dbReference>
<evidence type="ECO:0000256" key="2">
    <source>
        <dbReference type="ARBA" id="ARBA00022683"/>
    </source>
</evidence>
<dbReference type="Proteomes" id="UP000237350">
    <property type="component" value="Unassembled WGS sequence"/>
</dbReference>
<keyword evidence="1" id="KW-0808">Transferase</keyword>
<feature type="domain" description="PTS EIIB type-2" evidence="3">
    <location>
        <begin position="5"/>
        <end position="96"/>
    </location>
</feature>
<gene>
    <name evidence="4" type="ORF">AU468_10710</name>
</gene>
<dbReference type="SUPFAM" id="SSF52794">
    <property type="entry name" value="PTS system IIB component-like"/>
    <property type="match status" value="1"/>
</dbReference>
<reference evidence="5" key="1">
    <citation type="submission" date="2015-12" db="EMBL/GenBank/DDBJ databases">
        <authorList>
            <person name="Lodha T.D."/>
            <person name="Chintalapati S."/>
            <person name="Chintalapati V.R."/>
            <person name="Sravanthi T."/>
        </authorList>
    </citation>
    <scope>NUCLEOTIDE SEQUENCE [LARGE SCALE GENOMIC DNA]</scope>
    <source>
        <strain evidence="5">JC133</strain>
    </source>
</reference>
<dbReference type="Gene3D" id="3.40.50.2300">
    <property type="match status" value="1"/>
</dbReference>
<dbReference type="GO" id="GO:0008982">
    <property type="term" value="F:protein-N(PI)-phosphohistidine-sugar phosphotransferase activity"/>
    <property type="evidence" value="ECO:0007669"/>
    <property type="project" value="InterPro"/>
</dbReference>
<keyword evidence="5" id="KW-1185">Reference proteome</keyword>
<dbReference type="Pfam" id="PF02302">
    <property type="entry name" value="PTS_IIB"/>
    <property type="match status" value="1"/>
</dbReference>
<dbReference type="OrthoDB" id="6505030at2"/>
<evidence type="ECO:0000313" key="5">
    <source>
        <dbReference type="Proteomes" id="UP000237350"/>
    </source>
</evidence>
<dbReference type="PROSITE" id="PS51099">
    <property type="entry name" value="PTS_EIIB_TYPE_2"/>
    <property type="match status" value="1"/>
</dbReference>
<accession>A0A2S4JI28</accession>
<dbReference type="CDD" id="cd05566">
    <property type="entry name" value="PTS_IIB_galactitol"/>
    <property type="match status" value="1"/>
</dbReference>